<dbReference type="KEGG" id="vbl:L21SP4_00625"/>
<reference evidence="5" key="1">
    <citation type="submission" date="2015-02" db="EMBL/GenBank/DDBJ databases">
        <title>Description and complete genome sequence of the first cultured representative of the subdivision 5 of the Verrucomicrobia phylum.</title>
        <authorList>
            <person name="Spring S."/>
            <person name="Bunk B."/>
            <person name="Sproer C."/>
            <person name="Klenk H.-P."/>
        </authorList>
    </citation>
    <scope>NUCLEOTIDE SEQUENCE [LARGE SCALE GENOMIC DNA]</scope>
    <source>
        <strain evidence="5">L21-Fru-AB</strain>
    </source>
</reference>
<dbReference type="OrthoDB" id="9803686at2"/>
<evidence type="ECO:0000313" key="4">
    <source>
        <dbReference type="EMBL" id="AKJ63894.1"/>
    </source>
</evidence>
<protein>
    <submittedName>
        <fullName evidence="4">Beta-mannanase/endoglucanase A</fullName>
    </submittedName>
</protein>
<organism evidence="4 5">
    <name type="scientific">Kiritimatiella glycovorans</name>
    <dbReference type="NCBI Taxonomy" id="1307763"/>
    <lineage>
        <taxon>Bacteria</taxon>
        <taxon>Pseudomonadati</taxon>
        <taxon>Kiritimatiellota</taxon>
        <taxon>Kiritimatiellia</taxon>
        <taxon>Kiritimatiellales</taxon>
        <taxon>Kiritimatiellaceae</taxon>
        <taxon>Kiritimatiella</taxon>
    </lineage>
</organism>
<dbReference type="SMR" id="A0A0G3EID2"/>
<dbReference type="PATRIC" id="fig|1609981.3.peg.649"/>
<dbReference type="Proteomes" id="UP000035268">
    <property type="component" value="Chromosome"/>
</dbReference>
<name>A0A0G3EID2_9BACT</name>
<dbReference type="SUPFAM" id="SSF51445">
    <property type="entry name" value="(Trans)glycosidases"/>
    <property type="match status" value="1"/>
</dbReference>
<evidence type="ECO:0000313" key="5">
    <source>
        <dbReference type="Proteomes" id="UP000035268"/>
    </source>
</evidence>
<feature type="compositionally biased region" description="Basic and acidic residues" evidence="1">
    <location>
        <begin position="146"/>
        <end position="160"/>
    </location>
</feature>
<proteinExistence type="predicted"/>
<dbReference type="EMBL" id="CP010904">
    <property type="protein sequence ID" value="AKJ63894.1"/>
    <property type="molecule type" value="Genomic_DNA"/>
</dbReference>
<keyword evidence="5" id="KW-1185">Reference proteome</keyword>
<dbReference type="Gene3D" id="3.20.20.80">
    <property type="entry name" value="Glycosidases"/>
    <property type="match status" value="1"/>
</dbReference>
<dbReference type="STRING" id="1307763.L21SP4_00625"/>
<evidence type="ECO:0000256" key="1">
    <source>
        <dbReference type="SAM" id="MobiDB-lite"/>
    </source>
</evidence>
<dbReference type="InterPro" id="IPR024745">
    <property type="entry name" value="GH44_cat"/>
</dbReference>
<evidence type="ECO:0000256" key="2">
    <source>
        <dbReference type="SAM" id="SignalP"/>
    </source>
</evidence>
<dbReference type="Pfam" id="PF12891">
    <property type="entry name" value="Glyco_hydro_44"/>
    <property type="match status" value="1"/>
</dbReference>
<keyword evidence="2" id="KW-0732">Signal</keyword>
<feature type="region of interest" description="Disordered" evidence="1">
    <location>
        <begin position="139"/>
        <end position="178"/>
    </location>
</feature>
<reference evidence="4 5" key="2">
    <citation type="journal article" date="2016" name="ISME J.">
        <title>Characterization of the first cultured representative of Verrucomicrobia subdivision 5 indicates the proposal of a novel phylum.</title>
        <authorList>
            <person name="Spring S."/>
            <person name="Bunk B."/>
            <person name="Sproer C."/>
            <person name="Schumann P."/>
            <person name="Rohde M."/>
            <person name="Tindall B.J."/>
            <person name="Klenk H.P."/>
        </authorList>
    </citation>
    <scope>NUCLEOTIDE SEQUENCE [LARGE SCALE GENOMIC DNA]</scope>
    <source>
        <strain evidence="4 5">L21-Fru-AB</strain>
    </source>
</reference>
<dbReference type="RefSeq" id="WP_082116486.1">
    <property type="nucleotide sequence ID" value="NZ_CP010904.1"/>
</dbReference>
<sequence length="537" mass="60517" precursor="true">MRFSPRRRWIAALGMLAGFSAACGDPDAVAGWHAVIRPNEDARPISERIYGVAAADEDDIEQLAIPFVRWGGNTASRYNWELGNAWNTGADWYFENVAVESNAWRRFLRRCRDHGAAAIVTVPLVGWVAKDTSSYSFPVERYGPQRKTDPHRPDAGDGVRPDGSPVPPGDPSLTSRPMTPDFAAQWVRAMRREFPEMFAQRRIVLALGNEPMLWDKTHRDVHPEPVSYREYLRRFTDMAVRLKDEAPDTPIAGPELWGWPAWFESARDRESAGAPDRRAHGSDFVPWFLERMREYERRHGTRLLDILTLHYYPQAEGVFSKRNDPATSARRLEAPRSLWDPEYRDPSWIGRRVRMIPRMRAWVRDHYPGTRIGVTEYNWGGEQAFSGAAALADALGIFGREGLDAACYWTVPPADSAARRAFSLYRNADGKGAKFGDTSLRVEWRGAGPEYDELTLYAAASGSPGAFTAVVVGKSPHPAPLRLSMPEIDIVSMRGYVFGETRPEILPLGEERIEVVDGSARLWLPGMSIIHLRWAAQ</sequence>
<dbReference type="AlphaFoldDB" id="A0A0G3EID2"/>
<gene>
    <name evidence="4" type="primary">manA</name>
    <name evidence="4" type="ORF">L21SP4_00625</name>
</gene>
<dbReference type="PROSITE" id="PS51257">
    <property type="entry name" value="PROKAR_LIPOPROTEIN"/>
    <property type="match status" value="1"/>
</dbReference>
<evidence type="ECO:0000259" key="3">
    <source>
        <dbReference type="Pfam" id="PF12891"/>
    </source>
</evidence>
<feature type="chain" id="PRO_5005184019" evidence="2">
    <location>
        <begin position="25"/>
        <end position="537"/>
    </location>
</feature>
<feature type="domain" description="Glycoside hydrolase family 44 catalytic" evidence="3">
    <location>
        <begin position="85"/>
        <end position="315"/>
    </location>
</feature>
<accession>A0A0G3EID2</accession>
<feature type="signal peptide" evidence="2">
    <location>
        <begin position="1"/>
        <end position="24"/>
    </location>
</feature>
<dbReference type="InterPro" id="IPR017853">
    <property type="entry name" value="GH"/>
</dbReference>